<gene>
    <name evidence="1" type="ORF">TSG867_LOCUS576</name>
</gene>
<evidence type="ECO:0000313" key="2">
    <source>
        <dbReference type="Proteomes" id="UP000663862"/>
    </source>
</evidence>
<proteinExistence type="predicted"/>
<name>A0A820BN09_9BILA</name>
<sequence>MGNFQSQCRCVAICRSACQDSREKSVAADVLEIDRPGAIYLPNDTISSTVLSHKNVNASTFSTGIIYFKKYKKNNLEKCQIQFFSTEYDLILTSNTKQYFKLRLDDHLPPSLNHVKTNPNISYSVNLIHKNSQDKIRCSIPIHVLPYVKLDLPVLLSTIFKTNRAVFILDAVIQIFYEIQNPNQ</sequence>
<organism evidence="1 2">
    <name type="scientific">Rotaria socialis</name>
    <dbReference type="NCBI Taxonomy" id="392032"/>
    <lineage>
        <taxon>Eukaryota</taxon>
        <taxon>Metazoa</taxon>
        <taxon>Spiralia</taxon>
        <taxon>Gnathifera</taxon>
        <taxon>Rotifera</taxon>
        <taxon>Eurotatoria</taxon>
        <taxon>Bdelloidea</taxon>
        <taxon>Philodinida</taxon>
        <taxon>Philodinidae</taxon>
        <taxon>Rotaria</taxon>
    </lineage>
</organism>
<dbReference type="EMBL" id="CAJOBQ010000011">
    <property type="protein sequence ID" value="CAF4208940.1"/>
    <property type="molecule type" value="Genomic_DNA"/>
</dbReference>
<dbReference type="AlphaFoldDB" id="A0A820BN09"/>
<dbReference type="Proteomes" id="UP000663862">
    <property type="component" value="Unassembled WGS sequence"/>
</dbReference>
<protein>
    <submittedName>
        <fullName evidence="1">Uncharacterized protein</fullName>
    </submittedName>
</protein>
<comment type="caution">
    <text evidence="1">The sequence shown here is derived from an EMBL/GenBank/DDBJ whole genome shotgun (WGS) entry which is preliminary data.</text>
</comment>
<reference evidence="1" key="1">
    <citation type="submission" date="2021-02" db="EMBL/GenBank/DDBJ databases">
        <authorList>
            <person name="Nowell W R."/>
        </authorList>
    </citation>
    <scope>NUCLEOTIDE SEQUENCE</scope>
</reference>
<accession>A0A820BN09</accession>
<evidence type="ECO:0000313" key="1">
    <source>
        <dbReference type="EMBL" id="CAF4208940.1"/>
    </source>
</evidence>